<accession>A0A1Q9CH06</accession>
<dbReference type="EMBL" id="LSRX01001214">
    <property type="protein sequence ID" value="OLP82209.1"/>
    <property type="molecule type" value="Genomic_DNA"/>
</dbReference>
<dbReference type="GO" id="GO:0005874">
    <property type="term" value="C:microtubule"/>
    <property type="evidence" value="ECO:0007669"/>
    <property type="project" value="UniProtKB-KW"/>
</dbReference>
<dbReference type="PRINTS" id="PR00380">
    <property type="entry name" value="KINESINHEAVY"/>
</dbReference>
<dbReference type="Proteomes" id="UP000186817">
    <property type="component" value="Unassembled WGS sequence"/>
</dbReference>
<dbReference type="InterPro" id="IPR019821">
    <property type="entry name" value="Kinesin_motor_CS"/>
</dbReference>
<dbReference type="GO" id="GO:0016887">
    <property type="term" value="F:ATP hydrolysis activity"/>
    <property type="evidence" value="ECO:0007669"/>
    <property type="project" value="TreeGrafter"/>
</dbReference>
<reference evidence="5 6" key="1">
    <citation type="submission" date="2016-02" db="EMBL/GenBank/DDBJ databases">
        <title>Genome analysis of coral dinoflagellate symbionts highlights evolutionary adaptations to a symbiotic lifestyle.</title>
        <authorList>
            <person name="Aranda M."/>
            <person name="Li Y."/>
            <person name="Liew Y.J."/>
            <person name="Baumgarten S."/>
            <person name="Simakov O."/>
            <person name="Wilson M."/>
            <person name="Piel J."/>
            <person name="Ashoor H."/>
            <person name="Bougouffa S."/>
            <person name="Bajic V.B."/>
            <person name="Ryu T."/>
            <person name="Ravasi T."/>
            <person name="Bayer T."/>
            <person name="Micklem G."/>
            <person name="Kim H."/>
            <person name="Bhak J."/>
            <person name="Lajeunesse T.C."/>
            <person name="Voolstra C.R."/>
        </authorList>
    </citation>
    <scope>NUCLEOTIDE SEQUENCE [LARGE SCALE GENOMIC DNA]</scope>
    <source>
        <strain evidence="5 6">CCMP2467</strain>
    </source>
</reference>
<dbReference type="Pfam" id="PF00225">
    <property type="entry name" value="Kinesin"/>
    <property type="match status" value="2"/>
</dbReference>
<dbReference type="SUPFAM" id="SSF52540">
    <property type="entry name" value="P-loop containing nucleoside triphosphate hydrolases"/>
    <property type="match status" value="1"/>
</dbReference>
<dbReference type="GO" id="GO:0005871">
    <property type="term" value="C:kinesin complex"/>
    <property type="evidence" value="ECO:0007669"/>
    <property type="project" value="TreeGrafter"/>
</dbReference>
<dbReference type="GO" id="GO:0005524">
    <property type="term" value="F:ATP binding"/>
    <property type="evidence" value="ECO:0007669"/>
    <property type="project" value="UniProtKB-UniRule"/>
</dbReference>
<dbReference type="InterPro" id="IPR036961">
    <property type="entry name" value="Kinesin_motor_dom_sf"/>
</dbReference>
<name>A0A1Q9CH06_SYMMI</name>
<feature type="binding site" evidence="3">
    <location>
        <begin position="111"/>
        <end position="118"/>
    </location>
    <ligand>
        <name>ATP</name>
        <dbReference type="ChEBI" id="CHEBI:30616"/>
    </ligand>
</feature>
<evidence type="ECO:0000313" key="6">
    <source>
        <dbReference type="Proteomes" id="UP000186817"/>
    </source>
</evidence>
<proteinExistence type="inferred from homology"/>
<dbReference type="PROSITE" id="PS50067">
    <property type="entry name" value="KINESIN_MOTOR_2"/>
    <property type="match status" value="1"/>
</dbReference>
<comment type="similarity">
    <text evidence="3 4">Belongs to the TRAFAC class myosin-kinesin ATPase superfamily. Kinesin family.</text>
</comment>
<dbReference type="Gene3D" id="3.40.850.10">
    <property type="entry name" value="Kinesin motor domain"/>
    <property type="match status" value="1"/>
</dbReference>
<evidence type="ECO:0000256" key="2">
    <source>
        <dbReference type="ARBA" id="ARBA00022840"/>
    </source>
</evidence>
<dbReference type="InterPro" id="IPR001752">
    <property type="entry name" value="Kinesin_motor_dom"/>
</dbReference>
<dbReference type="InterPro" id="IPR027417">
    <property type="entry name" value="P-loop_NTPase"/>
</dbReference>
<keyword evidence="4" id="KW-0493">Microtubule</keyword>
<dbReference type="OMA" id="LQCEFNI"/>
<evidence type="ECO:0000256" key="1">
    <source>
        <dbReference type="ARBA" id="ARBA00022741"/>
    </source>
</evidence>
<evidence type="ECO:0000256" key="3">
    <source>
        <dbReference type="PROSITE-ProRule" id="PRU00283"/>
    </source>
</evidence>
<evidence type="ECO:0000313" key="5">
    <source>
        <dbReference type="EMBL" id="OLP82209.1"/>
    </source>
</evidence>
<organism evidence="5 6">
    <name type="scientific">Symbiodinium microadriaticum</name>
    <name type="common">Dinoflagellate</name>
    <name type="synonym">Zooxanthella microadriatica</name>
    <dbReference type="NCBI Taxonomy" id="2951"/>
    <lineage>
        <taxon>Eukaryota</taxon>
        <taxon>Sar</taxon>
        <taxon>Alveolata</taxon>
        <taxon>Dinophyceae</taxon>
        <taxon>Suessiales</taxon>
        <taxon>Symbiodiniaceae</taxon>
        <taxon>Symbiodinium</taxon>
    </lineage>
</organism>
<comment type="caution">
    <text evidence="5">The sequence shown here is derived from an EMBL/GenBank/DDBJ whole genome shotgun (WGS) entry which is preliminary data.</text>
</comment>
<dbReference type="PANTHER" id="PTHR24115">
    <property type="entry name" value="KINESIN-RELATED"/>
    <property type="match status" value="1"/>
</dbReference>
<keyword evidence="6" id="KW-1185">Reference proteome</keyword>
<keyword evidence="3 4" id="KW-0505">Motor protein</keyword>
<protein>
    <recommendedName>
        <fullName evidence="4">Kinesin-like protein</fullName>
    </recommendedName>
</protein>
<dbReference type="SMART" id="SM00129">
    <property type="entry name" value="KISc"/>
    <property type="match status" value="1"/>
</dbReference>
<keyword evidence="1 3" id="KW-0547">Nucleotide-binding</keyword>
<keyword evidence="2 3" id="KW-0067">ATP-binding</keyword>
<evidence type="ECO:0000256" key="4">
    <source>
        <dbReference type="RuleBase" id="RU000394"/>
    </source>
</evidence>
<gene>
    <name evidence="5" type="primary">ATK4</name>
    <name evidence="5" type="ORF">AK812_SmicGene37165</name>
</gene>
<dbReference type="AlphaFoldDB" id="A0A1Q9CH06"/>
<dbReference type="OrthoDB" id="3176171at2759"/>
<sequence>MEPLRPANLPPLSVGTTAGSARPGEEAGREIFVEISKTTWCMKICVRRRPCAAGETESSNWTLEDLKSKAAADTVFGPDTSQQEVLQSILEPQLDRFLHEPGFSAVFLAYGQTGSGKTHTIFGPPGVLTEHDYNQSGGSPQTWGFFPYAAVATLGALERQGLLKRAQLKVSAVEVYLERMFDLLNERHHVAVPGASVRAASNRPDNESTKYDANGKWLPPGKWLGEKTLPGISATAKKTVIDSAIDVVHVARLVEATRSAQSHALNHRSSRSHCMITLTLRLIDLTGNLSEGRLVFVDLAGSERVGKSGVNAESTGGAKAFNLPGRVTVDIPGTRFDEARSVNCSLSALGRVIAALARRDKYVSFRDSALTQLLKDPLTGCAAHVTVILALRAEQSNDSETQSTMRFGTVCKDAAGSSNMRAKSVPSKGRTNKAGAAAGALAELRKQLMATTEEVERMTAEGQDEHVNPQGFAAPTIQGFLDNKAKFEDAKRLVTRLKEQMAERRSELRLAGGSEDGDKRLQELGTSLTTAQQATFVASGIFYRQVTTGIWTGRTPALQQKMTLRDQLTKEIAFLESAGTA</sequence>
<dbReference type="GO" id="GO:0008017">
    <property type="term" value="F:microtubule binding"/>
    <property type="evidence" value="ECO:0007669"/>
    <property type="project" value="InterPro"/>
</dbReference>
<dbReference type="InterPro" id="IPR027640">
    <property type="entry name" value="Kinesin-like_fam"/>
</dbReference>
<dbReference type="PROSITE" id="PS00411">
    <property type="entry name" value="KINESIN_MOTOR_1"/>
    <property type="match status" value="1"/>
</dbReference>
<dbReference type="GO" id="GO:0003777">
    <property type="term" value="F:microtubule motor activity"/>
    <property type="evidence" value="ECO:0007669"/>
    <property type="project" value="InterPro"/>
</dbReference>
<dbReference type="GO" id="GO:0007018">
    <property type="term" value="P:microtubule-based movement"/>
    <property type="evidence" value="ECO:0007669"/>
    <property type="project" value="InterPro"/>
</dbReference>